<dbReference type="Proteomes" id="UP001239445">
    <property type="component" value="Unassembled WGS sequence"/>
</dbReference>
<organism evidence="2 3">
    <name type="scientific">Echria macrotheca</name>
    <dbReference type="NCBI Taxonomy" id="438768"/>
    <lineage>
        <taxon>Eukaryota</taxon>
        <taxon>Fungi</taxon>
        <taxon>Dikarya</taxon>
        <taxon>Ascomycota</taxon>
        <taxon>Pezizomycotina</taxon>
        <taxon>Sordariomycetes</taxon>
        <taxon>Sordariomycetidae</taxon>
        <taxon>Sordariales</taxon>
        <taxon>Schizotheciaceae</taxon>
        <taxon>Echria</taxon>
    </lineage>
</organism>
<evidence type="ECO:0000313" key="2">
    <source>
        <dbReference type="EMBL" id="KAK1752013.1"/>
    </source>
</evidence>
<reference evidence="2" key="1">
    <citation type="submission" date="2023-06" db="EMBL/GenBank/DDBJ databases">
        <title>Genome-scale phylogeny and comparative genomics of the fungal order Sordariales.</title>
        <authorList>
            <consortium name="Lawrence Berkeley National Laboratory"/>
            <person name="Hensen N."/>
            <person name="Bonometti L."/>
            <person name="Westerberg I."/>
            <person name="Brannstrom I.O."/>
            <person name="Guillou S."/>
            <person name="Cros-Aarteil S."/>
            <person name="Calhoun S."/>
            <person name="Haridas S."/>
            <person name="Kuo A."/>
            <person name="Mondo S."/>
            <person name="Pangilinan J."/>
            <person name="Riley R."/>
            <person name="Labutti K."/>
            <person name="Andreopoulos B."/>
            <person name="Lipzen A."/>
            <person name="Chen C."/>
            <person name="Yanf M."/>
            <person name="Daum C."/>
            <person name="Ng V."/>
            <person name="Clum A."/>
            <person name="Steindorff A."/>
            <person name="Ohm R."/>
            <person name="Martin F."/>
            <person name="Silar P."/>
            <person name="Natvig D."/>
            <person name="Lalanne C."/>
            <person name="Gautier V."/>
            <person name="Ament-Velasquez S.L."/>
            <person name="Kruys A."/>
            <person name="Hutchinson M.I."/>
            <person name="Powell A.J."/>
            <person name="Barry K."/>
            <person name="Miller A.N."/>
            <person name="Grigoriev I.V."/>
            <person name="Debuchy R."/>
            <person name="Gladieux P."/>
            <person name="Thoren M.H."/>
            <person name="Johannesson H."/>
        </authorList>
    </citation>
    <scope>NUCLEOTIDE SEQUENCE</scope>
    <source>
        <strain evidence="2">PSN4</strain>
    </source>
</reference>
<keyword evidence="3" id="KW-1185">Reference proteome</keyword>
<keyword evidence="1" id="KW-0732">Signal</keyword>
<sequence>MKFAPIIAFATGIAALPWSLTTNKKHEVVKVTGDHGDFTVHVHVSQEPRKTHGSHIGPGICLKVCWPESPTCPEGWVSHNFGDEEGPCWTCCKKEDEDL</sequence>
<name>A0AAJ0B7U4_9PEZI</name>
<feature type="chain" id="PRO_5042603308" evidence="1">
    <location>
        <begin position="16"/>
        <end position="99"/>
    </location>
</feature>
<accession>A0AAJ0B7U4</accession>
<evidence type="ECO:0000313" key="3">
    <source>
        <dbReference type="Proteomes" id="UP001239445"/>
    </source>
</evidence>
<protein>
    <submittedName>
        <fullName evidence="2">Uncharacterized protein</fullName>
    </submittedName>
</protein>
<comment type="caution">
    <text evidence="2">The sequence shown here is derived from an EMBL/GenBank/DDBJ whole genome shotgun (WGS) entry which is preliminary data.</text>
</comment>
<feature type="signal peptide" evidence="1">
    <location>
        <begin position="1"/>
        <end position="15"/>
    </location>
</feature>
<evidence type="ECO:0000256" key="1">
    <source>
        <dbReference type="SAM" id="SignalP"/>
    </source>
</evidence>
<dbReference type="AlphaFoldDB" id="A0AAJ0B7U4"/>
<gene>
    <name evidence="2" type="ORF">QBC47DRAFT_432849</name>
</gene>
<dbReference type="EMBL" id="MU839840">
    <property type="protein sequence ID" value="KAK1752013.1"/>
    <property type="molecule type" value="Genomic_DNA"/>
</dbReference>
<proteinExistence type="predicted"/>